<dbReference type="PROSITE" id="PS51671">
    <property type="entry name" value="ACT"/>
    <property type="match status" value="1"/>
</dbReference>
<accession>A0AAE0VM30</accession>
<feature type="domain" description="Chorismate mutase" evidence="7">
    <location>
        <begin position="749"/>
        <end position="837"/>
    </location>
</feature>
<evidence type="ECO:0000256" key="4">
    <source>
        <dbReference type="ARBA" id="ARBA00023222"/>
    </source>
</evidence>
<dbReference type="Gene3D" id="1.20.59.10">
    <property type="entry name" value="Chorismate mutase"/>
    <property type="match status" value="1"/>
</dbReference>
<evidence type="ECO:0000256" key="1">
    <source>
        <dbReference type="ARBA" id="ARBA00022605"/>
    </source>
</evidence>
<dbReference type="InterPro" id="IPR006218">
    <property type="entry name" value="DAHP1/KDSA"/>
</dbReference>
<feature type="domain" description="Prephenate dehydratase" evidence="8">
    <location>
        <begin position="2"/>
        <end position="179"/>
    </location>
</feature>
<evidence type="ECO:0000256" key="6">
    <source>
        <dbReference type="ARBA" id="ARBA00029440"/>
    </source>
</evidence>
<dbReference type="InterPro" id="IPR036263">
    <property type="entry name" value="Chorismate_II_sf"/>
</dbReference>
<name>A0AAE0VM30_9BIVA</name>
<dbReference type="Pfam" id="PF00793">
    <property type="entry name" value="DAHP_synth_1"/>
    <property type="match status" value="1"/>
</dbReference>
<dbReference type="GO" id="GO:0009094">
    <property type="term" value="P:L-phenylalanine biosynthetic process"/>
    <property type="evidence" value="ECO:0007669"/>
    <property type="project" value="UniProtKB-KW"/>
</dbReference>
<evidence type="ECO:0000259" key="9">
    <source>
        <dbReference type="PROSITE" id="PS51671"/>
    </source>
</evidence>
<dbReference type="SUPFAM" id="SSF48600">
    <property type="entry name" value="Chorismate mutase II"/>
    <property type="match status" value="1"/>
</dbReference>
<comment type="caution">
    <text evidence="10">The sequence shown here is derived from an EMBL/GenBank/DDBJ whole genome shotgun (WGS) entry which is preliminary data.</text>
</comment>
<dbReference type="InterPro" id="IPR036979">
    <property type="entry name" value="CM_dom_sf"/>
</dbReference>
<dbReference type="CDD" id="cd13631">
    <property type="entry name" value="PBP2_Ct-PDT_like"/>
    <property type="match status" value="2"/>
</dbReference>
<dbReference type="Pfam" id="PF00800">
    <property type="entry name" value="PDT"/>
    <property type="match status" value="2"/>
</dbReference>
<dbReference type="SUPFAM" id="SSF53850">
    <property type="entry name" value="Periplasmic binding protein-like II"/>
    <property type="match status" value="2"/>
</dbReference>
<evidence type="ECO:0000256" key="3">
    <source>
        <dbReference type="ARBA" id="ARBA00023141"/>
    </source>
</evidence>
<dbReference type="GO" id="GO:0004664">
    <property type="term" value="F:prephenate dehydratase activity"/>
    <property type="evidence" value="ECO:0007669"/>
    <property type="project" value="InterPro"/>
</dbReference>
<dbReference type="PROSITE" id="PS51168">
    <property type="entry name" value="CHORISMATE_MUT_2"/>
    <property type="match status" value="1"/>
</dbReference>
<dbReference type="SUPFAM" id="SSF55021">
    <property type="entry name" value="ACT-like"/>
    <property type="match status" value="1"/>
</dbReference>
<gene>
    <name evidence="10" type="ORF">CHS0354_024170</name>
</gene>
<keyword evidence="2" id="KW-0808">Transferase</keyword>
<dbReference type="InterPro" id="IPR013785">
    <property type="entry name" value="Aldolase_TIM"/>
</dbReference>
<comment type="pathway">
    <text evidence="6">Amino-acid biosynthesis.</text>
</comment>
<keyword evidence="11" id="KW-1185">Reference proteome</keyword>
<dbReference type="InterPro" id="IPR045865">
    <property type="entry name" value="ACT-like_dom_sf"/>
</dbReference>
<evidence type="ECO:0000259" key="7">
    <source>
        <dbReference type="PROSITE" id="PS51168"/>
    </source>
</evidence>
<dbReference type="Gene3D" id="3.30.70.260">
    <property type="match status" value="1"/>
</dbReference>
<evidence type="ECO:0000256" key="5">
    <source>
        <dbReference type="ARBA" id="ARBA00023239"/>
    </source>
</evidence>
<organism evidence="10 11">
    <name type="scientific">Potamilus streckersoni</name>
    <dbReference type="NCBI Taxonomy" id="2493646"/>
    <lineage>
        <taxon>Eukaryota</taxon>
        <taxon>Metazoa</taxon>
        <taxon>Spiralia</taxon>
        <taxon>Lophotrochozoa</taxon>
        <taxon>Mollusca</taxon>
        <taxon>Bivalvia</taxon>
        <taxon>Autobranchia</taxon>
        <taxon>Heteroconchia</taxon>
        <taxon>Palaeoheterodonta</taxon>
        <taxon>Unionida</taxon>
        <taxon>Unionoidea</taxon>
        <taxon>Unionidae</taxon>
        <taxon>Ambleminae</taxon>
        <taxon>Lampsilini</taxon>
        <taxon>Potamilus</taxon>
    </lineage>
</organism>
<dbReference type="GO" id="GO:0016740">
    <property type="term" value="F:transferase activity"/>
    <property type="evidence" value="ECO:0007669"/>
    <property type="project" value="UniProtKB-KW"/>
</dbReference>
<evidence type="ECO:0008006" key="12">
    <source>
        <dbReference type="Google" id="ProtNLM"/>
    </source>
</evidence>
<dbReference type="Gene3D" id="3.20.20.70">
    <property type="entry name" value="Aldolase class I"/>
    <property type="match status" value="1"/>
</dbReference>
<dbReference type="GO" id="GO:0046417">
    <property type="term" value="P:chorismate metabolic process"/>
    <property type="evidence" value="ECO:0007669"/>
    <property type="project" value="InterPro"/>
</dbReference>
<dbReference type="SMART" id="SM00830">
    <property type="entry name" value="CM_2"/>
    <property type="match status" value="1"/>
</dbReference>
<feature type="domain" description="ACT" evidence="9">
    <location>
        <begin position="365"/>
        <end position="441"/>
    </location>
</feature>
<keyword evidence="4" id="KW-0584">Phenylalanine biosynthesis</keyword>
<dbReference type="CDD" id="cd04905">
    <property type="entry name" value="ACT_CM-PDT"/>
    <property type="match status" value="1"/>
</dbReference>
<dbReference type="PANTHER" id="PTHR21022">
    <property type="entry name" value="PREPHENATE DEHYDRATASE P PROTEIN"/>
    <property type="match status" value="1"/>
</dbReference>
<dbReference type="InterPro" id="IPR002912">
    <property type="entry name" value="ACT_dom"/>
</dbReference>
<feature type="domain" description="Prephenate dehydratase" evidence="8">
    <location>
        <begin position="175"/>
        <end position="352"/>
    </location>
</feature>
<dbReference type="EMBL" id="JAEAOA010001427">
    <property type="protein sequence ID" value="KAK3582616.1"/>
    <property type="molecule type" value="Genomic_DNA"/>
</dbReference>
<dbReference type="AlphaFoldDB" id="A0AAE0VM30"/>
<dbReference type="Gene3D" id="3.40.190.10">
    <property type="entry name" value="Periplasmic binding protein-like II"/>
    <property type="match status" value="4"/>
</dbReference>
<dbReference type="InterPro" id="IPR002701">
    <property type="entry name" value="CM_II_prokaryot"/>
</dbReference>
<dbReference type="Pfam" id="PF01817">
    <property type="entry name" value="CM_2"/>
    <property type="match status" value="1"/>
</dbReference>
<reference evidence="10" key="2">
    <citation type="journal article" date="2021" name="Genome Biol. Evol.">
        <title>Developing a high-quality reference genome for a parasitic bivalve with doubly uniparental inheritance (Bivalvia: Unionida).</title>
        <authorList>
            <person name="Smith C.H."/>
        </authorList>
    </citation>
    <scope>NUCLEOTIDE SEQUENCE</scope>
    <source>
        <strain evidence="10">CHS0354</strain>
        <tissue evidence="10">Mantle</tissue>
    </source>
</reference>
<dbReference type="PROSITE" id="PS51171">
    <property type="entry name" value="PREPHENATE_DEHYDR_3"/>
    <property type="match status" value="2"/>
</dbReference>
<keyword evidence="3" id="KW-0057">Aromatic amino acid biosynthesis</keyword>
<proteinExistence type="predicted"/>
<dbReference type="GO" id="GO:0004106">
    <property type="term" value="F:chorismate mutase activity"/>
    <property type="evidence" value="ECO:0007669"/>
    <property type="project" value="InterPro"/>
</dbReference>
<reference evidence="10" key="3">
    <citation type="submission" date="2023-05" db="EMBL/GenBank/DDBJ databases">
        <authorList>
            <person name="Smith C.H."/>
        </authorList>
    </citation>
    <scope>NUCLEOTIDE SEQUENCE</scope>
    <source>
        <strain evidence="10">CHS0354</strain>
        <tissue evidence="10">Mantle</tissue>
    </source>
</reference>
<reference evidence="10" key="1">
    <citation type="journal article" date="2021" name="Genome Biol. Evol.">
        <title>A High-Quality Reference Genome for a Parasitic Bivalve with Doubly Uniparental Inheritance (Bivalvia: Unionida).</title>
        <authorList>
            <person name="Smith C.H."/>
        </authorList>
    </citation>
    <scope>NUCLEOTIDE SEQUENCE</scope>
    <source>
        <strain evidence="10">CHS0354</strain>
    </source>
</reference>
<sequence length="837" mass="94772">MKIAIQGVRGAFHQIAAEERYGKGVDVMECPTFEDVCKAVSQKFANAGMLAIENTTIGSFLMNYKLIREYELFIIGEVCLQVHHNLLALANQKIEDLRIVRSQDYAIAQCSEFLKKHDHLKTEVVTDTALAAKNIADKQEMNVGAIASVRAAEIYGLQIIAEKIETCSRNFTSMKVAIQGVKGAFHEIAVKEKFGKEVEVVECQSFDDVCQAVIEGSVDTGIFAIEDTTVGFFLPNFRLILENNLFITDEIYLQIRHNLIALPNQKIEDLRVVRSQDIAIEECKDFLNKYPHLSIEVVADTALAAKHIANKKEKGVAVIASYRAAEIYGLDIVKEKIETIEHNYTRFLLVSKVPNPPNSSQNKATLLIDVKHEPGSLVSALNVFKIYDVNMLKIQSVPHPEIPFQFMMYLDVTWENQEHFEKAIEQLKKRTLDLIVCGLYVEGKINTQATEKTHHATIRVDEKGVMDMPKQKILNEIVAQDWRNWIPVRNNMPADYFLISGPCSAETEKQTRQTLDQLLALNKVSLFRAGVWKPRTRAGGFEGNGVTALKWLQKFQEETGEHVTVEVATGQHVKECLDHGINILWIGARTSANPFSVQEIANAVQDTDVVVMVKNPVNPDLELWIGAIERIANAGITKIAAIHRGFSVAEKSKYRNYPAWSLPLQLQERFPQLPMINDPSHICGKREFLFEVSQKAIDLGVNGFIIESHIDPSKAWTDAAQQLTPQALNEMLAALSWNRTNSKENEPKRSHLDPLKEFRENILNLDKDIIKSLGKRMEIVREIGEHKKKHRKEPEDPEYWNLAQNERALVCKELNLNEKFVIELFNHIQSESISIQK</sequence>
<evidence type="ECO:0000256" key="2">
    <source>
        <dbReference type="ARBA" id="ARBA00022679"/>
    </source>
</evidence>
<keyword evidence="5" id="KW-0456">Lyase</keyword>
<evidence type="ECO:0000313" key="11">
    <source>
        <dbReference type="Proteomes" id="UP001195483"/>
    </source>
</evidence>
<dbReference type="PANTHER" id="PTHR21022:SF19">
    <property type="entry name" value="PREPHENATE DEHYDRATASE-RELATED"/>
    <property type="match status" value="1"/>
</dbReference>
<evidence type="ECO:0000313" key="10">
    <source>
        <dbReference type="EMBL" id="KAK3582616.1"/>
    </source>
</evidence>
<keyword evidence="1" id="KW-0028">Amino-acid biosynthesis</keyword>
<dbReference type="Proteomes" id="UP001195483">
    <property type="component" value="Unassembled WGS sequence"/>
</dbReference>
<evidence type="ECO:0000259" key="8">
    <source>
        <dbReference type="PROSITE" id="PS51171"/>
    </source>
</evidence>
<dbReference type="InterPro" id="IPR001086">
    <property type="entry name" value="Preph_deHydtase"/>
</dbReference>
<dbReference type="SUPFAM" id="SSF51569">
    <property type="entry name" value="Aldolase"/>
    <property type="match status" value="1"/>
</dbReference>
<dbReference type="GO" id="GO:0005737">
    <property type="term" value="C:cytoplasm"/>
    <property type="evidence" value="ECO:0007669"/>
    <property type="project" value="TreeGrafter"/>
</dbReference>
<protein>
    <recommendedName>
        <fullName evidence="12">Prephenate dehydratase</fullName>
    </recommendedName>
</protein>